<evidence type="ECO:0000256" key="1">
    <source>
        <dbReference type="ARBA" id="ARBA00004123"/>
    </source>
</evidence>
<keyword evidence="2" id="KW-0805">Transcription regulation</keyword>
<reference evidence="8" key="2">
    <citation type="submission" date="2020-06" db="EMBL/GenBank/DDBJ databases">
        <authorList>
            <person name="Sheffer M."/>
        </authorList>
    </citation>
    <scope>NUCLEOTIDE SEQUENCE</scope>
</reference>
<dbReference type="InterPro" id="IPR001739">
    <property type="entry name" value="Methyl_CpG_DNA-bd"/>
</dbReference>
<evidence type="ECO:0000256" key="6">
    <source>
        <dbReference type="SAM" id="MobiDB-lite"/>
    </source>
</evidence>
<protein>
    <submittedName>
        <fullName evidence="8">Methyl-CpG-binding domain protein 4 like protein</fullName>
    </submittedName>
</protein>
<dbReference type="CDD" id="cd00122">
    <property type="entry name" value="MBD"/>
    <property type="match status" value="2"/>
</dbReference>
<feature type="compositionally biased region" description="Basic and acidic residues" evidence="6">
    <location>
        <begin position="237"/>
        <end position="291"/>
    </location>
</feature>
<dbReference type="Proteomes" id="UP000807504">
    <property type="component" value="Unassembled WGS sequence"/>
</dbReference>
<dbReference type="GO" id="GO:0005654">
    <property type="term" value="C:nucleoplasm"/>
    <property type="evidence" value="ECO:0007669"/>
    <property type="project" value="UniProtKB-ARBA"/>
</dbReference>
<feature type="region of interest" description="Disordered" evidence="6">
    <location>
        <begin position="181"/>
        <end position="368"/>
    </location>
</feature>
<dbReference type="SUPFAM" id="SSF54171">
    <property type="entry name" value="DNA-binding domain"/>
    <property type="match status" value="2"/>
</dbReference>
<dbReference type="PROSITE" id="PS50982">
    <property type="entry name" value="MBD"/>
    <property type="match status" value="2"/>
</dbReference>
<evidence type="ECO:0000256" key="4">
    <source>
        <dbReference type="ARBA" id="ARBA00023163"/>
    </source>
</evidence>
<dbReference type="SMART" id="SM00391">
    <property type="entry name" value="MBD"/>
    <property type="match status" value="2"/>
</dbReference>
<sequence length="531" mass="59306">MGKKRKQAEIKTDIPEEGEKKNELMLEEELNISGKDVENTYVSPPAKLTRSSNKVQEKPPPREKKMNTKKTSVCLPSSPPSKLRKITNEEKVNAEEDIKISTSEKGVPVPNFPDGWRRQVVVRKTGKTAGQIDIYFYSPEGTKLRSRPDVAAYLAIHKSELKVEAFDFRRTLKTSEIVEKKDCAAENGTAPRKESKSVQCENSDGVELKDSPEAASSVKKSRSEKSSESNEEVASEETGKSAPEEKGKSAPEEKGKSAPEEKGKSAPEEKGKSAPEEKGKSAPEERKNKDILEEEKDEDEKKSKNVSRRRKLKIDVENTYVSPPAKLTRSSNKIQEKPPPREKKTNTKKTSAALSSSPPSKLRKITNEERVNVDDIKISTSEKGVPVPDGWRRQVAVRRTGKTAGQIDIYFYSPDGTKLRSRLEVANYLLKHKSALKVEDFDFSKPLKEAETVVKVNNVAENSTAKRNKSKNVQDENPWKNGVELEDSPKAVSTKMSRPVRKFPSKVPPPAGAKEKSDKKDVESKLKKSRK</sequence>
<gene>
    <name evidence="8" type="ORF">HNY73_005859</name>
</gene>
<keyword evidence="9" id="KW-1185">Reference proteome</keyword>
<comment type="caution">
    <text evidence="8">The sequence shown here is derived from an EMBL/GenBank/DDBJ whole genome shotgun (WGS) entry which is preliminary data.</text>
</comment>
<name>A0A8T0FI30_ARGBR</name>
<dbReference type="InterPro" id="IPR016177">
    <property type="entry name" value="DNA-bd_dom_sf"/>
</dbReference>
<dbReference type="AlphaFoldDB" id="A0A8T0FI30"/>
<keyword evidence="4" id="KW-0804">Transcription</keyword>
<feature type="domain" description="MBD" evidence="7">
    <location>
        <begin position="102"/>
        <end position="173"/>
    </location>
</feature>
<feature type="domain" description="MBD" evidence="7">
    <location>
        <begin position="377"/>
        <end position="448"/>
    </location>
</feature>
<dbReference type="GO" id="GO:0003677">
    <property type="term" value="F:DNA binding"/>
    <property type="evidence" value="ECO:0007669"/>
    <property type="project" value="UniProtKB-KW"/>
</dbReference>
<keyword evidence="5" id="KW-0539">Nucleus</keyword>
<evidence type="ECO:0000256" key="2">
    <source>
        <dbReference type="ARBA" id="ARBA00023015"/>
    </source>
</evidence>
<feature type="region of interest" description="Disordered" evidence="6">
    <location>
        <begin position="460"/>
        <end position="531"/>
    </location>
</feature>
<keyword evidence="3" id="KW-0238">DNA-binding</keyword>
<evidence type="ECO:0000313" key="9">
    <source>
        <dbReference type="Proteomes" id="UP000807504"/>
    </source>
</evidence>
<evidence type="ECO:0000256" key="3">
    <source>
        <dbReference type="ARBA" id="ARBA00023125"/>
    </source>
</evidence>
<feature type="compositionally biased region" description="Basic and acidic residues" evidence="6">
    <location>
        <begin position="55"/>
        <end position="66"/>
    </location>
</feature>
<dbReference type="EMBL" id="JABXBU010000011">
    <property type="protein sequence ID" value="KAF8790914.1"/>
    <property type="molecule type" value="Genomic_DNA"/>
</dbReference>
<feature type="compositionally biased region" description="Low complexity" evidence="6">
    <location>
        <begin position="348"/>
        <end position="360"/>
    </location>
</feature>
<comment type="subcellular location">
    <subcellularLocation>
        <location evidence="1">Nucleus</location>
    </subcellularLocation>
</comment>
<dbReference type="Gene3D" id="3.30.890.10">
    <property type="entry name" value="Methyl-cpg-binding Protein 2, Chain A"/>
    <property type="match status" value="2"/>
</dbReference>
<organism evidence="8 9">
    <name type="scientific">Argiope bruennichi</name>
    <name type="common">Wasp spider</name>
    <name type="synonym">Aranea bruennichi</name>
    <dbReference type="NCBI Taxonomy" id="94029"/>
    <lineage>
        <taxon>Eukaryota</taxon>
        <taxon>Metazoa</taxon>
        <taxon>Ecdysozoa</taxon>
        <taxon>Arthropoda</taxon>
        <taxon>Chelicerata</taxon>
        <taxon>Arachnida</taxon>
        <taxon>Araneae</taxon>
        <taxon>Araneomorphae</taxon>
        <taxon>Entelegynae</taxon>
        <taxon>Araneoidea</taxon>
        <taxon>Araneidae</taxon>
        <taxon>Argiope</taxon>
    </lineage>
</organism>
<dbReference type="PANTHER" id="PTHR12396">
    <property type="entry name" value="METHYL-CPG BINDING PROTEIN, MBD"/>
    <property type="match status" value="1"/>
</dbReference>
<reference evidence="8" key="1">
    <citation type="journal article" date="2020" name="bioRxiv">
        <title>Chromosome-level reference genome of the European wasp spider Argiope bruennichi: a resource for studies on range expansion and evolutionary adaptation.</title>
        <authorList>
            <person name="Sheffer M.M."/>
            <person name="Hoppe A."/>
            <person name="Krehenwinkel H."/>
            <person name="Uhl G."/>
            <person name="Kuss A.W."/>
            <person name="Jensen L."/>
            <person name="Jensen C."/>
            <person name="Gillespie R.G."/>
            <person name="Hoff K.J."/>
            <person name="Prost S."/>
        </authorList>
    </citation>
    <scope>NUCLEOTIDE SEQUENCE</scope>
</reference>
<proteinExistence type="predicted"/>
<dbReference type="PANTHER" id="PTHR12396:SF0">
    <property type="entry name" value="METHYL-CPG BINDING DOMAIN PROTEIN-LIKE, ISOFORM C"/>
    <property type="match status" value="1"/>
</dbReference>
<feature type="compositionally biased region" description="Basic and acidic residues" evidence="6">
    <location>
        <begin position="7"/>
        <end position="24"/>
    </location>
</feature>
<accession>A0A8T0FI30</accession>
<feature type="region of interest" description="Disordered" evidence="6">
    <location>
        <begin position="1"/>
        <end position="90"/>
    </location>
</feature>
<evidence type="ECO:0000313" key="8">
    <source>
        <dbReference type="EMBL" id="KAF8790914.1"/>
    </source>
</evidence>
<evidence type="ECO:0000259" key="7">
    <source>
        <dbReference type="PROSITE" id="PS50982"/>
    </source>
</evidence>
<dbReference type="Pfam" id="PF01429">
    <property type="entry name" value="MBD"/>
    <property type="match status" value="2"/>
</dbReference>
<feature type="compositionally biased region" description="Basic and acidic residues" evidence="6">
    <location>
        <begin position="513"/>
        <end position="531"/>
    </location>
</feature>
<evidence type="ECO:0000256" key="5">
    <source>
        <dbReference type="ARBA" id="ARBA00023242"/>
    </source>
</evidence>
<feature type="compositionally biased region" description="Basic and acidic residues" evidence="6">
    <location>
        <begin position="334"/>
        <end position="345"/>
    </location>
</feature>